<dbReference type="InterPro" id="IPR045061">
    <property type="entry name" value="FtsZ/CetZ"/>
</dbReference>
<reference evidence="11" key="1">
    <citation type="submission" date="2020-10" db="EMBL/GenBank/DDBJ databases">
        <authorList>
            <person name="Gilroy R."/>
        </authorList>
    </citation>
    <scope>NUCLEOTIDE SEQUENCE</scope>
    <source>
        <strain evidence="11">USAMLcec3-3695</strain>
    </source>
</reference>
<dbReference type="InterPro" id="IPR024757">
    <property type="entry name" value="FtsZ_C"/>
</dbReference>
<dbReference type="GO" id="GO:0003924">
    <property type="term" value="F:GTPase activity"/>
    <property type="evidence" value="ECO:0007669"/>
    <property type="project" value="UniProtKB-UniRule"/>
</dbReference>
<comment type="caution">
    <text evidence="11">The sequence shown here is derived from an EMBL/GenBank/DDBJ whole genome shotgun (WGS) entry which is preliminary data.</text>
</comment>
<comment type="similarity">
    <text evidence="1 5 7">Belongs to the FtsZ family.</text>
</comment>
<evidence type="ECO:0000256" key="5">
    <source>
        <dbReference type="HAMAP-Rule" id="MF_00909"/>
    </source>
</evidence>
<keyword evidence="5" id="KW-0963">Cytoplasm</keyword>
<dbReference type="SMART" id="SM00865">
    <property type="entry name" value="Tubulin_C"/>
    <property type="match status" value="1"/>
</dbReference>
<evidence type="ECO:0000256" key="1">
    <source>
        <dbReference type="ARBA" id="ARBA00009690"/>
    </source>
</evidence>
<protein>
    <recommendedName>
        <fullName evidence="5 6">Cell division protein FtsZ</fullName>
    </recommendedName>
</protein>
<dbReference type="GO" id="GO:0005737">
    <property type="term" value="C:cytoplasm"/>
    <property type="evidence" value="ECO:0007669"/>
    <property type="project" value="UniProtKB-SubCell"/>
</dbReference>
<dbReference type="EMBL" id="DVNB01000078">
    <property type="protein sequence ID" value="HIU57619.1"/>
    <property type="molecule type" value="Genomic_DNA"/>
</dbReference>
<dbReference type="InterPro" id="IPR037103">
    <property type="entry name" value="Tubulin/FtsZ-like_C"/>
</dbReference>
<feature type="binding site" evidence="5">
    <location>
        <position position="148"/>
    </location>
    <ligand>
        <name>GTP</name>
        <dbReference type="ChEBI" id="CHEBI:37565"/>
    </ligand>
</feature>
<evidence type="ECO:0000259" key="10">
    <source>
        <dbReference type="SMART" id="SM00865"/>
    </source>
</evidence>
<dbReference type="PANTHER" id="PTHR30314:SF3">
    <property type="entry name" value="MITOCHONDRIAL DIVISION PROTEIN FSZA"/>
    <property type="match status" value="1"/>
</dbReference>
<dbReference type="InterPro" id="IPR008280">
    <property type="entry name" value="Tub_FtsZ_C"/>
</dbReference>
<feature type="compositionally biased region" description="Low complexity" evidence="8">
    <location>
        <begin position="337"/>
        <end position="352"/>
    </location>
</feature>
<evidence type="ECO:0000313" key="12">
    <source>
        <dbReference type="Proteomes" id="UP000824109"/>
    </source>
</evidence>
<feature type="binding site" evidence="5">
    <location>
        <position position="144"/>
    </location>
    <ligand>
        <name>GTP</name>
        <dbReference type="ChEBI" id="CHEBI:37565"/>
    </ligand>
</feature>
<feature type="compositionally biased region" description="Basic and acidic residues" evidence="8">
    <location>
        <begin position="353"/>
        <end position="362"/>
    </location>
</feature>
<organism evidence="11 12">
    <name type="scientific">Candidatus Ornithomonoglobus merdipullorum</name>
    <dbReference type="NCBI Taxonomy" id="2840895"/>
    <lineage>
        <taxon>Bacteria</taxon>
        <taxon>Bacillati</taxon>
        <taxon>Bacillota</taxon>
        <taxon>Clostridia</taxon>
        <taxon>Candidatus Ornithomonoglobus</taxon>
    </lineage>
</organism>
<accession>A0A9D1SEN2</accession>
<name>A0A9D1SEN2_9FIRM</name>
<dbReference type="InterPro" id="IPR036525">
    <property type="entry name" value="Tubulin/FtsZ_GTPase_sf"/>
</dbReference>
<dbReference type="Gene3D" id="3.40.50.1440">
    <property type="entry name" value="Tubulin/FtsZ, GTPase domain"/>
    <property type="match status" value="1"/>
</dbReference>
<dbReference type="HAMAP" id="MF_00909">
    <property type="entry name" value="FtsZ"/>
    <property type="match status" value="1"/>
</dbReference>
<dbReference type="Proteomes" id="UP000824109">
    <property type="component" value="Unassembled WGS sequence"/>
</dbReference>
<evidence type="ECO:0000256" key="8">
    <source>
        <dbReference type="SAM" id="MobiDB-lite"/>
    </source>
</evidence>
<dbReference type="GO" id="GO:0051258">
    <property type="term" value="P:protein polymerization"/>
    <property type="evidence" value="ECO:0007669"/>
    <property type="project" value="UniProtKB-UniRule"/>
</dbReference>
<evidence type="ECO:0000256" key="7">
    <source>
        <dbReference type="RuleBase" id="RU000631"/>
    </source>
</evidence>
<dbReference type="InterPro" id="IPR018316">
    <property type="entry name" value="Tubulin/FtsZ_2-layer-sand-dom"/>
</dbReference>
<comment type="function">
    <text evidence="5 7">Essential cell division protein that forms a contractile ring structure (Z ring) at the future cell division site. The regulation of the ring assembly controls the timing and the location of cell division. One of the functions of the FtsZ ring is to recruit other cell division proteins to the septum to produce a new cell wall between the dividing cells. Binds GTP and shows GTPase activity.</text>
</comment>
<dbReference type="GO" id="GO:0000917">
    <property type="term" value="P:division septum assembly"/>
    <property type="evidence" value="ECO:0007669"/>
    <property type="project" value="UniProtKB-KW"/>
</dbReference>
<gene>
    <name evidence="5 11" type="primary">ftsZ</name>
    <name evidence="11" type="ORF">IAA61_07390</name>
</gene>
<proteinExistence type="inferred from homology"/>
<evidence type="ECO:0000256" key="2">
    <source>
        <dbReference type="ARBA" id="ARBA00022741"/>
    </source>
</evidence>
<dbReference type="SUPFAM" id="SSF52490">
    <property type="entry name" value="Tubulin nucleotide-binding domain-like"/>
    <property type="match status" value="1"/>
</dbReference>
<feature type="domain" description="Tubulin/FtsZ 2-layer sandwich" evidence="10">
    <location>
        <begin position="212"/>
        <end position="329"/>
    </location>
</feature>
<dbReference type="NCBIfam" id="TIGR00065">
    <property type="entry name" value="ftsZ"/>
    <property type="match status" value="1"/>
</dbReference>
<dbReference type="InterPro" id="IPR003008">
    <property type="entry name" value="Tubulin_FtsZ_GTPase"/>
</dbReference>
<feature type="binding site" evidence="5">
    <location>
        <position position="192"/>
    </location>
    <ligand>
        <name>GTP</name>
        <dbReference type="ChEBI" id="CHEBI:37565"/>
    </ligand>
</feature>
<keyword evidence="3 5" id="KW-0342">GTP-binding</keyword>
<evidence type="ECO:0000256" key="4">
    <source>
        <dbReference type="ARBA" id="ARBA00023210"/>
    </source>
</evidence>
<keyword evidence="5 7" id="KW-0132">Cell division</keyword>
<dbReference type="GO" id="GO:0043093">
    <property type="term" value="P:FtsZ-dependent cytokinesis"/>
    <property type="evidence" value="ECO:0007669"/>
    <property type="project" value="UniProtKB-UniRule"/>
</dbReference>
<dbReference type="SMART" id="SM00864">
    <property type="entry name" value="Tubulin"/>
    <property type="match status" value="1"/>
</dbReference>
<evidence type="ECO:0000256" key="3">
    <source>
        <dbReference type="ARBA" id="ARBA00023134"/>
    </source>
</evidence>
<dbReference type="GO" id="GO:0032153">
    <property type="term" value="C:cell division site"/>
    <property type="evidence" value="ECO:0007669"/>
    <property type="project" value="UniProtKB-UniRule"/>
</dbReference>
<feature type="binding site" evidence="5">
    <location>
        <begin position="26"/>
        <end position="30"/>
    </location>
    <ligand>
        <name>GTP</name>
        <dbReference type="ChEBI" id="CHEBI:37565"/>
    </ligand>
</feature>
<dbReference type="SUPFAM" id="SSF55307">
    <property type="entry name" value="Tubulin C-terminal domain-like"/>
    <property type="match status" value="1"/>
</dbReference>
<dbReference type="PRINTS" id="PR00423">
    <property type="entry name" value="CELLDVISFTSZ"/>
</dbReference>
<reference evidence="11" key="2">
    <citation type="journal article" date="2021" name="PeerJ">
        <title>Extensive microbial diversity within the chicken gut microbiome revealed by metagenomics and culture.</title>
        <authorList>
            <person name="Gilroy R."/>
            <person name="Ravi A."/>
            <person name="Getino M."/>
            <person name="Pursley I."/>
            <person name="Horton D.L."/>
            <person name="Alikhan N.F."/>
            <person name="Baker D."/>
            <person name="Gharbi K."/>
            <person name="Hall N."/>
            <person name="Watson M."/>
            <person name="Adriaenssens E.M."/>
            <person name="Foster-Nyarko E."/>
            <person name="Jarju S."/>
            <person name="Secka A."/>
            <person name="Antonio M."/>
            <person name="Oren A."/>
            <person name="Chaudhuri R.R."/>
            <person name="La Ragione R."/>
            <person name="Hildebrand F."/>
            <person name="Pallen M.J."/>
        </authorList>
    </citation>
    <scope>NUCLEOTIDE SEQUENCE</scope>
    <source>
        <strain evidence="11">USAMLcec3-3695</strain>
    </source>
</reference>
<dbReference type="GO" id="GO:0005525">
    <property type="term" value="F:GTP binding"/>
    <property type="evidence" value="ECO:0007669"/>
    <property type="project" value="UniProtKB-UniRule"/>
</dbReference>
<dbReference type="AlphaFoldDB" id="A0A9D1SEN2"/>
<keyword evidence="4 5" id="KW-0717">Septation</keyword>
<dbReference type="InterPro" id="IPR000158">
    <property type="entry name" value="Cell_div_FtsZ"/>
</dbReference>
<sequence length="398" mass="41678">MSAMPIDLEDNTVIEGARIKVIGVGGGGNNAVDRMIEAGVTKADFICVNTDAQQLAHCKAPTVLQIGAKLTGGLGAGAKPEIGRQAAEETKDEIKNLVKDADMVFVTAGMGGGTGTGAAPIIAEAAKSSGILTVAVVTKPFAFEGPQRMRNAEEGIKNLAERVDSIVTIPNDLLLKIADKKVTINDSFKLADDILRQGVQGIIEIITQEGIINCDFADVRTIMKDSGVAHMGIGVGKGENAAADAVRAAVESPLLETSIAGAENVLLNITGGTEFSLVDMGEVSTIIKDMVSDEAAIIVGSALDETMKDEIKVTLIATGLDGSLKRNADAGVKPKQSTASSSSSSYSSPSYSDRNRSSERSRSTSYSSGSSDYDDDSIFKRRLRPGMSDIDVPSFFKR</sequence>
<evidence type="ECO:0000313" key="11">
    <source>
        <dbReference type="EMBL" id="HIU57619.1"/>
    </source>
</evidence>
<dbReference type="InterPro" id="IPR020805">
    <property type="entry name" value="Cell_div_FtsZ_CS"/>
</dbReference>
<dbReference type="FunFam" id="3.40.50.1440:FF:000001">
    <property type="entry name" value="Cell division protein FtsZ"/>
    <property type="match status" value="1"/>
</dbReference>
<dbReference type="Pfam" id="PF00091">
    <property type="entry name" value="Tubulin"/>
    <property type="match status" value="1"/>
</dbReference>
<keyword evidence="5 7" id="KW-0131">Cell cycle</keyword>
<keyword evidence="2 5" id="KW-0547">Nucleotide-binding</keyword>
<dbReference type="Pfam" id="PF12327">
    <property type="entry name" value="FtsZ_C"/>
    <property type="match status" value="1"/>
</dbReference>
<dbReference type="CDD" id="cd02201">
    <property type="entry name" value="FtsZ_type1"/>
    <property type="match status" value="1"/>
</dbReference>
<comment type="subcellular location">
    <subcellularLocation>
        <location evidence="5">Cytoplasm</location>
    </subcellularLocation>
    <text evidence="5">Assembles at midcell at the inner surface of the cytoplasmic membrane.</text>
</comment>
<dbReference type="PROSITE" id="PS01135">
    <property type="entry name" value="FTSZ_2"/>
    <property type="match status" value="1"/>
</dbReference>
<evidence type="ECO:0000259" key="9">
    <source>
        <dbReference type="SMART" id="SM00864"/>
    </source>
</evidence>
<dbReference type="Gene3D" id="3.30.1330.20">
    <property type="entry name" value="Tubulin/FtsZ, C-terminal domain"/>
    <property type="match status" value="1"/>
</dbReference>
<feature type="region of interest" description="Disordered" evidence="8">
    <location>
        <begin position="326"/>
        <end position="378"/>
    </location>
</feature>
<evidence type="ECO:0000256" key="6">
    <source>
        <dbReference type="NCBIfam" id="TIGR00065"/>
    </source>
</evidence>
<feature type="binding site" evidence="5">
    <location>
        <begin position="113"/>
        <end position="115"/>
    </location>
    <ligand>
        <name>GTP</name>
        <dbReference type="ChEBI" id="CHEBI:37565"/>
    </ligand>
</feature>
<comment type="subunit">
    <text evidence="5">Homodimer. Polymerizes to form a dynamic ring structure in a strictly GTP-dependent manner. Interacts directly with several other division proteins.</text>
</comment>
<dbReference type="PROSITE" id="PS01134">
    <property type="entry name" value="FTSZ_1"/>
    <property type="match status" value="1"/>
</dbReference>
<feature type="domain" description="Tubulin/FtsZ GTPase" evidence="9">
    <location>
        <begin position="18"/>
        <end position="210"/>
    </location>
</feature>
<dbReference type="PANTHER" id="PTHR30314">
    <property type="entry name" value="CELL DIVISION PROTEIN FTSZ-RELATED"/>
    <property type="match status" value="1"/>
</dbReference>